<comment type="caution">
    <text evidence="2">The sequence shown here is derived from an EMBL/GenBank/DDBJ whole genome shotgun (WGS) entry which is preliminary data.</text>
</comment>
<accession>A0ABR0B0H6</accession>
<proteinExistence type="predicted"/>
<evidence type="ECO:0000313" key="2">
    <source>
        <dbReference type="EMBL" id="KAK4030888.1"/>
    </source>
</evidence>
<dbReference type="EMBL" id="JAOYFB010000039">
    <property type="protein sequence ID" value="KAK4030888.1"/>
    <property type="molecule type" value="Genomic_DNA"/>
</dbReference>
<protein>
    <recommendedName>
        <fullName evidence="4">CCHC-type domain-containing protein</fullName>
    </recommendedName>
</protein>
<dbReference type="Proteomes" id="UP001234178">
    <property type="component" value="Unassembled WGS sequence"/>
</dbReference>
<keyword evidence="3" id="KW-1185">Reference proteome</keyword>
<feature type="compositionally biased region" description="Polar residues" evidence="1">
    <location>
        <begin position="361"/>
        <end position="380"/>
    </location>
</feature>
<evidence type="ECO:0008006" key="4">
    <source>
        <dbReference type="Google" id="ProtNLM"/>
    </source>
</evidence>
<feature type="region of interest" description="Disordered" evidence="1">
    <location>
        <begin position="354"/>
        <end position="380"/>
    </location>
</feature>
<evidence type="ECO:0000256" key="1">
    <source>
        <dbReference type="SAM" id="MobiDB-lite"/>
    </source>
</evidence>
<dbReference type="Gene3D" id="4.10.60.10">
    <property type="entry name" value="Zinc finger, CCHC-type"/>
    <property type="match status" value="1"/>
</dbReference>
<organism evidence="2 3">
    <name type="scientific">Daphnia magna</name>
    <dbReference type="NCBI Taxonomy" id="35525"/>
    <lineage>
        <taxon>Eukaryota</taxon>
        <taxon>Metazoa</taxon>
        <taxon>Ecdysozoa</taxon>
        <taxon>Arthropoda</taxon>
        <taxon>Crustacea</taxon>
        <taxon>Branchiopoda</taxon>
        <taxon>Diplostraca</taxon>
        <taxon>Cladocera</taxon>
        <taxon>Anomopoda</taxon>
        <taxon>Daphniidae</taxon>
        <taxon>Daphnia</taxon>
    </lineage>
</organism>
<name>A0ABR0B0H6_9CRUS</name>
<evidence type="ECO:0000313" key="3">
    <source>
        <dbReference type="Proteomes" id="UP001234178"/>
    </source>
</evidence>
<sequence length="380" mass="42262">MNRFHCRCGVGLCVTAVRVRGHQQCNESCWCFPERCSNRGSDEFLDAEEPSVELGNMDPNVLNAALAALAANQQQQQQQFQLQQQQIQQQQDLLTALANRLLAAPAAIPVVASVPSQAVAIRATLDTDMKYSGSTDDLIQDWLQLVNRKALAENWGTYMAKEIGANIPQWDDWINGLRRAFEIQLTEGQWQMMVEGRKQLPNEPGSTYALDKVKLCRRRAIPLSDAELIPYLIRGLYRPEMRSVMMGNPPVSVNAFLIEVRRLESISEHVSNPTSVTTMPKKDEGNTESNNSLFQAVEALSNQVAVLTRTGIRPPSPGPGKPALKRVGFDHRPPGSRNEVQCYNCSGYGHISRDWPLPNPRWSTPTTGNASTDPSGQNRQ</sequence>
<feature type="region of interest" description="Disordered" evidence="1">
    <location>
        <begin position="310"/>
        <end position="336"/>
    </location>
</feature>
<feature type="region of interest" description="Disordered" evidence="1">
    <location>
        <begin position="270"/>
        <end position="289"/>
    </location>
</feature>
<gene>
    <name evidence="2" type="ORF">OUZ56_024274</name>
</gene>
<reference evidence="2 3" key="1">
    <citation type="journal article" date="2023" name="Nucleic Acids Res.">
        <title>The hologenome of Daphnia magna reveals possible DNA methylation and microbiome-mediated evolution of the host genome.</title>
        <authorList>
            <person name="Chaturvedi A."/>
            <person name="Li X."/>
            <person name="Dhandapani V."/>
            <person name="Marshall H."/>
            <person name="Kissane S."/>
            <person name="Cuenca-Cambronero M."/>
            <person name="Asole G."/>
            <person name="Calvet F."/>
            <person name="Ruiz-Romero M."/>
            <person name="Marangio P."/>
            <person name="Guigo R."/>
            <person name="Rago D."/>
            <person name="Mirbahai L."/>
            <person name="Eastwood N."/>
            <person name="Colbourne J.K."/>
            <person name="Zhou J."/>
            <person name="Mallon E."/>
            <person name="Orsini L."/>
        </authorList>
    </citation>
    <scope>NUCLEOTIDE SEQUENCE [LARGE SCALE GENOMIC DNA]</scope>
    <source>
        <strain evidence="2">LRV0_1</strain>
    </source>
</reference>